<reference evidence="2 3" key="1">
    <citation type="submission" date="2019-03" db="EMBL/GenBank/DDBJ databases">
        <title>Genomic Encyclopedia of Type Strains, Phase IV (KMG-IV): sequencing the most valuable type-strain genomes for metagenomic binning, comparative biology and taxonomic classification.</title>
        <authorList>
            <person name="Goeker M."/>
        </authorList>
    </citation>
    <scope>NUCLEOTIDE SEQUENCE [LARGE SCALE GENOMIC DNA]</scope>
    <source>
        <strain evidence="2 3">DSM 18063</strain>
    </source>
</reference>
<dbReference type="OrthoDB" id="1495896at2"/>
<dbReference type="Pfam" id="PF05751">
    <property type="entry name" value="FixH"/>
    <property type="match status" value="1"/>
</dbReference>
<dbReference type="EMBL" id="SLXP01000001">
    <property type="protein sequence ID" value="TCP44400.1"/>
    <property type="molecule type" value="Genomic_DNA"/>
</dbReference>
<keyword evidence="1" id="KW-0472">Membrane</keyword>
<dbReference type="InterPro" id="IPR018037">
    <property type="entry name" value="FixH_proteobacterial"/>
</dbReference>
<keyword evidence="3" id="KW-1185">Reference proteome</keyword>
<dbReference type="Proteomes" id="UP000294835">
    <property type="component" value="Unassembled WGS sequence"/>
</dbReference>
<comment type="caution">
    <text evidence="2">The sequence shown here is derived from an EMBL/GenBank/DDBJ whole genome shotgun (WGS) entry which is preliminary data.</text>
</comment>
<dbReference type="RefSeq" id="WP_132460527.1">
    <property type="nucleotide sequence ID" value="NZ_SLXP01000001.1"/>
</dbReference>
<protein>
    <submittedName>
        <fullName evidence="2">Nitrogen fixation protein FixH</fullName>
    </submittedName>
</protein>
<sequence length="154" mass="17168">MSAKELTGRKVLIITVSAFAVVIGVNLLMAFQALHTFPGLEVDNSYVASQEFDAMRDAQEALGWTVAADYDTEAGLFVLRFVDENGRPVKVSEMAVTIGRATSRRDDRTPDLLYYNGEFTAPVDLGPGYWTVRLEARAEDGTRFRQRLELFVRG</sequence>
<proteinExistence type="predicted"/>
<feature type="transmembrane region" description="Helical" evidence="1">
    <location>
        <begin position="12"/>
        <end position="34"/>
    </location>
</feature>
<evidence type="ECO:0000313" key="2">
    <source>
        <dbReference type="EMBL" id="TCP44400.1"/>
    </source>
</evidence>
<organism evidence="2 3">
    <name type="scientific">Rhodovulum marinum</name>
    <dbReference type="NCBI Taxonomy" id="320662"/>
    <lineage>
        <taxon>Bacteria</taxon>
        <taxon>Pseudomonadati</taxon>
        <taxon>Pseudomonadota</taxon>
        <taxon>Alphaproteobacteria</taxon>
        <taxon>Rhodobacterales</taxon>
        <taxon>Paracoccaceae</taxon>
        <taxon>Rhodovulum</taxon>
    </lineage>
</organism>
<dbReference type="InterPro" id="IPR008620">
    <property type="entry name" value="FixH"/>
</dbReference>
<gene>
    <name evidence="2" type="ORF">EV662_101493</name>
</gene>
<keyword evidence="1" id="KW-1133">Transmembrane helix</keyword>
<dbReference type="AlphaFoldDB" id="A0A4R2Q6R5"/>
<dbReference type="PIRSF" id="PIRSF011386">
    <property type="entry name" value="FixH"/>
    <property type="match status" value="1"/>
</dbReference>
<accession>A0A4R2Q6R5</accession>
<evidence type="ECO:0000256" key="1">
    <source>
        <dbReference type="SAM" id="Phobius"/>
    </source>
</evidence>
<evidence type="ECO:0000313" key="3">
    <source>
        <dbReference type="Proteomes" id="UP000294835"/>
    </source>
</evidence>
<keyword evidence="1" id="KW-0812">Transmembrane</keyword>
<name>A0A4R2Q6R5_9RHOB</name>